<dbReference type="PIRSF" id="PIRSF000090">
    <property type="entry name" value="Beta-ETF"/>
    <property type="match status" value="1"/>
</dbReference>
<comment type="cofactor">
    <cofactor evidence="1">
        <name>FAD</name>
        <dbReference type="ChEBI" id="CHEBI:57692"/>
    </cofactor>
</comment>
<sequence>MRIVVLAKHVPDTWSDRHLDLTTGVIDRQGGEQVPDEISERALEVALRYRDAAGAEGAEPVEVIALAMGPAEASAMLRKLLAMGADEAVLVTDAELAGADAMRTARVLAGAVRRLGADLVLAGDRSTDGGTAVVPAMLAELLGAAVLPAAESVEISGEGVHAVTVTDGATVRLSSGYPCVVSVTDQVGEPRLVKFTQIMAAKRKPLQTWSLAELTEGADAGALAGAASSVMVSAQRREAKKAGVLINAADDDTAVQQLADFLSSRRPR</sequence>
<evidence type="ECO:0000313" key="9">
    <source>
        <dbReference type="EMBL" id="WFP17104.1"/>
    </source>
</evidence>
<keyword evidence="6" id="KW-0249">Electron transport</keyword>
<accession>A0ABY8H7H8</accession>
<comment type="subunit">
    <text evidence="3">Heterodimer of an alpha and a beta subunit.</text>
</comment>
<evidence type="ECO:0000256" key="7">
    <source>
        <dbReference type="ARBA" id="ARBA00025649"/>
    </source>
</evidence>
<comment type="function">
    <text evidence="7">The electron transfer flavoprotein serves as a specific electron acceptor for other dehydrogenases. It transfers the electrons to the main respiratory chain via ETF-ubiquinone oxidoreductase (ETF dehydrogenase).</text>
</comment>
<dbReference type="CDD" id="cd01714">
    <property type="entry name" value="ETF_beta"/>
    <property type="match status" value="1"/>
</dbReference>
<dbReference type="Proteomes" id="UP001219037">
    <property type="component" value="Chromosome"/>
</dbReference>
<dbReference type="InterPro" id="IPR014730">
    <property type="entry name" value="ETF_a/b_N"/>
</dbReference>
<dbReference type="EMBL" id="CP121252">
    <property type="protein sequence ID" value="WFP17104.1"/>
    <property type="molecule type" value="Genomic_DNA"/>
</dbReference>
<keyword evidence="5" id="KW-0813">Transport</keyword>
<evidence type="ECO:0000256" key="4">
    <source>
        <dbReference type="ARBA" id="ARBA00016797"/>
    </source>
</evidence>
<evidence type="ECO:0000256" key="2">
    <source>
        <dbReference type="ARBA" id="ARBA00007557"/>
    </source>
</evidence>
<dbReference type="Pfam" id="PF01012">
    <property type="entry name" value="ETF"/>
    <property type="match status" value="1"/>
</dbReference>
<dbReference type="PANTHER" id="PTHR21294">
    <property type="entry name" value="ELECTRON TRANSFER FLAVOPROTEIN BETA-SUBUNIT"/>
    <property type="match status" value="1"/>
</dbReference>
<name>A0ABY8H7H8_9MICC</name>
<reference evidence="9 10" key="1">
    <citation type="submission" date="2023-04" db="EMBL/GenBank/DDBJ databases">
        <title>Funneling lignin-derived compounds into biodiesel using alkali-halophilic Citricoccus sp. P2.</title>
        <authorList>
            <person name="Luo C.-B."/>
        </authorList>
    </citation>
    <scope>NUCLEOTIDE SEQUENCE [LARGE SCALE GENOMIC DNA]</scope>
    <source>
        <strain evidence="9 10">P2</strain>
    </source>
</reference>
<evidence type="ECO:0000256" key="3">
    <source>
        <dbReference type="ARBA" id="ARBA00011355"/>
    </source>
</evidence>
<protein>
    <recommendedName>
        <fullName evidence="4">Electron transfer flavoprotein subunit beta</fullName>
    </recommendedName>
</protein>
<dbReference type="PANTHER" id="PTHR21294:SF8">
    <property type="entry name" value="ELECTRON TRANSFER FLAVOPROTEIN SUBUNIT BETA"/>
    <property type="match status" value="1"/>
</dbReference>
<keyword evidence="10" id="KW-1185">Reference proteome</keyword>
<evidence type="ECO:0000313" key="10">
    <source>
        <dbReference type="Proteomes" id="UP001219037"/>
    </source>
</evidence>
<dbReference type="RefSeq" id="WP_278158384.1">
    <property type="nucleotide sequence ID" value="NZ_CP121252.1"/>
</dbReference>
<evidence type="ECO:0000256" key="1">
    <source>
        <dbReference type="ARBA" id="ARBA00001974"/>
    </source>
</evidence>
<comment type="similarity">
    <text evidence="2">Belongs to the ETF beta-subunit/FixA family.</text>
</comment>
<organism evidence="9 10">
    <name type="scientific">Citricoccus muralis</name>
    <dbReference type="NCBI Taxonomy" id="169134"/>
    <lineage>
        <taxon>Bacteria</taxon>
        <taxon>Bacillati</taxon>
        <taxon>Actinomycetota</taxon>
        <taxon>Actinomycetes</taxon>
        <taxon>Micrococcales</taxon>
        <taxon>Micrococcaceae</taxon>
        <taxon>Citricoccus</taxon>
    </lineage>
</organism>
<dbReference type="InterPro" id="IPR033948">
    <property type="entry name" value="ETF_beta_N"/>
</dbReference>
<dbReference type="Gene3D" id="3.40.50.620">
    <property type="entry name" value="HUPs"/>
    <property type="match status" value="1"/>
</dbReference>
<dbReference type="SUPFAM" id="SSF52402">
    <property type="entry name" value="Adenine nucleotide alpha hydrolases-like"/>
    <property type="match status" value="1"/>
</dbReference>
<dbReference type="InterPro" id="IPR012255">
    <property type="entry name" value="ETF_b"/>
</dbReference>
<feature type="domain" description="Electron transfer flavoprotein alpha/beta-subunit N-terminal" evidence="8">
    <location>
        <begin position="23"/>
        <end position="218"/>
    </location>
</feature>
<evidence type="ECO:0000256" key="6">
    <source>
        <dbReference type="ARBA" id="ARBA00022982"/>
    </source>
</evidence>
<gene>
    <name evidence="9" type="ORF">P8192_02975</name>
</gene>
<evidence type="ECO:0000256" key="5">
    <source>
        <dbReference type="ARBA" id="ARBA00022448"/>
    </source>
</evidence>
<evidence type="ECO:0000259" key="8">
    <source>
        <dbReference type="SMART" id="SM00893"/>
    </source>
</evidence>
<dbReference type="InterPro" id="IPR014729">
    <property type="entry name" value="Rossmann-like_a/b/a_fold"/>
</dbReference>
<dbReference type="SMART" id="SM00893">
    <property type="entry name" value="ETF"/>
    <property type="match status" value="1"/>
</dbReference>
<proteinExistence type="inferred from homology"/>